<evidence type="ECO:0000313" key="3">
    <source>
        <dbReference type="EMBL" id="PJZ92492.1"/>
    </source>
</evidence>
<accession>A0A2N0BGT0</accession>
<reference evidence="2 4" key="2">
    <citation type="journal article" date="2018" name="Microb. Genom.">
        <title>Deciphering the unexplored Leptospira diversity from soils uncovers genomic evolution to virulence.</title>
        <authorList>
            <person name="Thibeaux R."/>
            <person name="Iraola G."/>
            <person name="Ferres I."/>
            <person name="Bierque E."/>
            <person name="Girault D."/>
            <person name="Soupe-Gilbert M.E."/>
            <person name="Picardeau M."/>
            <person name="Goarant C."/>
        </authorList>
    </citation>
    <scope>NUCLEOTIDE SEQUENCE [LARGE SCALE GENOMIC DNA]</scope>
    <source>
        <strain evidence="2 4">ATI7-C-A5</strain>
    </source>
</reference>
<dbReference type="EMBL" id="NPEF01000130">
    <property type="protein sequence ID" value="PJZ92492.1"/>
    <property type="molecule type" value="Genomic_DNA"/>
</dbReference>
<organism evidence="3">
    <name type="scientific">Leptospira ellisii</name>
    <dbReference type="NCBI Taxonomy" id="2023197"/>
    <lineage>
        <taxon>Bacteria</taxon>
        <taxon>Pseudomonadati</taxon>
        <taxon>Spirochaetota</taxon>
        <taxon>Spirochaetia</taxon>
        <taxon>Leptospirales</taxon>
        <taxon>Leptospiraceae</taxon>
        <taxon>Leptospira</taxon>
    </lineage>
</organism>
<dbReference type="OrthoDB" id="344898at2"/>
<evidence type="ECO:0000313" key="2">
    <source>
        <dbReference type="EMBL" id="MDV6235114.1"/>
    </source>
</evidence>
<protein>
    <submittedName>
        <fullName evidence="3">Uncharacterized protein</fullName>
    </submittedName>
</protein>
<gene>
    <name evidence="2" type="ORF">CH379_005675</name>
    <name evidence="3" type="ORF">CH379_12835</name>
</gene>
<evidence type="ECO:0000256" key="1">
    <source>
        <dbReference type="SAM" id="MobiDB-lite"/>
    </source>
</evidence>
<feature type="compositionally biased region" description="Low complexity" evidence="1">
    <location>
        <begin position="30"/>
        <end position="40"/>
    </location>
</feature>
<sequence length="157" mass="18527">MSQNKKSALFDILKRERLEKLAKTNKEPSPKNSNSPDSPKVASSEPIDKSQPTSDKKEGAGFRIYKAMDEIKLDIRYYFLEDEFRDKIAAIYNKNETHLERLGIEPKKYLDYARETFDRYKQLNKKMPLDPMNKKSWEYVEKSLNELIAKLLEKFVK</sequence>
<name>A0A2N0B7E8_9LEPT</name>
<feature type="region of interest" description="Disordered" evidence="1">
    <location>
        <begin position="20"/>
        <end position="59"/>
    </location>
</feature>
<reference evidence="2" key="3">
    <citation type="submission" date="2023-10" db="EMBL/GenBank/DDBJ databases">
        <authorList>
            <person name="Picardeau M."/>
            <person name="Thibeaux R."/>
        </authorList>
    </citation>
    <scope>NUCLEOTIDE SEQUENCE</scope>
    <source>
        <strain evidence="2">ATI7-C-A5</strain>
    </source>
</reference>
<evidence type="ECO:0000313" key="4">
    <source>
        <dbReference type="Proteomes" id="UP000232122"/>
    </source>
</evidence>
<proteinExistence type="predicted"/>
<dbReference type="Proteomes" id="UP000232122">
    <property type="component" value="Unassembled WGS sequence"/>
</dbReference>
<dbReference type="AlphaFoldDB" id="A0A2N0B7E8"/>
<keyword evidence="4" id="KW-1185">Reference proteome</keyword>
<comment type="caution">
    <text evidence="3">The sequence shown here is derived from an EMBL/GenBank/DDBJ whole genome shotgun (WGS) entry which is preliminary data.</text>
</comment>
<accession>A0A2N0B7E8</accession>
<dbReference type="NCBIfam" id="NF047606">
    <property type="entry name" value="LIC11177_fam"/>
    <property type="match status" value="1"/>
</dbReference>
<feature type="compositionally biased region" description="Basic and acidic residues" evidence="1">
    <location>
        <begin position="20"/>
        <end position="29"/>
    </location>
</feature>
<dbReference type="EMBL" id="NPEF02000005">
    <property type="protein sequence ID" value="MDV6235114.1"/>
    <property type="molecule type" value="Genomic_DNA"/>
</dbReference>
<reference evidence="3" key="1">
    <citation type="submission" date="2017-07" db="EMBL/GenBank/DDBJ databases">
        <title>Leptospira spp. isolated from tropical soils.</title>
        <authorList>
            <person name="Thibeaux R."/>
            <person name="Iraola G."/>
            <person name="Ferres I."/>
            <person name="Bierque E."/>
            <person name="Girault D."/>
            <person name="Soupe-Gilbert M.-E."/>
            <person name="Picardeau M."/>
            <person name="Goarant C."/>
        </authorList>
    </citation>
    <scope>NUCLEOTIDE SEQUENCE [LARGE SCALE GENOMIC DNA]</scope>
    <source>
        <strain evidence="3">ATI7-C-A5</strain>
    </source>
</reference>